<sequence length="132" mass="14884">MVMKSIHGAAHFCGFITELSPLAMDYLRYLADTAFLKMVYGCEYVLRSYTKKYLRTVRDVAQLMSQIAIDATHAAKVYGDSILEKVDRIEQSLQEHSALYPQGLEPSTESHVQSDPSSSSTAQYDLMKAFYV</sequence>
<proteinExistence type="predicted"/>
<name>I7ZTN2_ASPO3</name>
<dbReference type="AlphaFoldDB" id="I7ZTN2"/>
<accession>I7ZTN2</accession>
<reference evidence="2" key="2">
    <citation type="submission" date="2012-06" db="EMBL/GenBank/DDBJ databases">
        <title>Comparative genomic analyses of Aspergillus oryzae 3.042 and A. oryzae RIB40 for soy-sauce fermentation.</title>
        <authorList>
            <person name="Zhao G."/>
            <person name="Hou L."/>
            <person name="Wang C."/>
            <person name="Cao X."/>
        </authorList>
    </citation>
    <scope>NUCLEOTIDE SEQUENCE [LARGE SCALE GENOMIC DNA]</scope>
    <source>
        <strain evidence="2">3.042</strain>
    </source>
</reference>
<protein>
    <submittedName>
        <fullName evidence="1">Uncharacterized protein</fullName>
    </submittedName>
</protein>
<gene>
    <name evidence="1" type="ORF">Ao3042_09186</name>
</gene>
<reference evidence="1 2" key="1">
    <citation type="journal article" date="2012" name="Eukaryot. Cell">
        <title>Draft genome sequence of Aspergillus oryzae strain 3.042.</title>
        <authorList>
            <person name="Zhao G."/>
            <person name="Yao Y."/>
            <person name="Qi W."/>
            <person name="Wang C."/>
            <person name="Hou L."/>
            <person name="Zeng B."/>
            <person name="Cao X."/>
        </authorList>
    </citation>
    <scope>NUCLEOTIDE SEQUENCE [LARGE SCALE GENOMIC DNA]</scope>
    <source>
        <strain evidence="1 2">3.042</strain>
    </source>
</reference>
<dbReference type="Proteomes" id="UP000002812">
    <property type="component" value="Unassembled WGS sequence"/>
</dbReference>
<evidence type="ECO:0000313" key="1">
    <source>
        <dbReference type="EMBL" id="EIT75312.1"/>
    </source>
</evidence>
<organism evidence="1 2">
    <name type="scientific">Aspergillus oryzae (strain 3.042)</name>
    <name type="common">Yellow koji mold</name>
    <dbReference type="NCBI Taxonomy" id="1160506"/>
    <lineage>
        <taxon>Eukaryota</taxon>
        <taxon>Fungi</taxon>
        <taxon>Dikarya</taxon>
        <taxon>Ascomycota</taxon>
        <taxon>Pezizomycotina</taxon>
        <taxon>Eurotiomycetes</taxon>
        <taxon>Eurotiomycetidae</taxon>
        <taxon>Eurotiales</taxon>
        <taxon>Aspergillaceae</taxon>
        <taxon>Aspergillus</taxon>
        <taxon>Aspergillus subgen. Circumdati</taxon>
    </lineage>
</organism>
<dbReference type="EMBL" id="AKHY01000181">
    <property type="protein sequence ID" value="EIT75312.1"/>
    <property type="molecule type" value="Genomic_DNA"/>
</dbReference>
<comment type="caution">
    <text evidence="1">The sequence shown here is derived from an EMBL/GenBank/DDBJ whole genome shotgun (WGS) entry which is preliminary data.</text>
</comment>
<dbReference type="HOGENOM" id="CLU_1916636_0_0_1"/>
<evidence type="ECO:0000313" key="2">
    <source>
        <dbReference type="Proteomes" id="UP000002812"/>
    </source>
</evidence>